<proteinExistence type="predicted"/>
<evidence type="ECO:0000313" key="1">
    <source>
        <dbReference type="EMBL" id="KAJ0053544.1"/>
    </source>
</evidence>
<dbReference type="EMBL" id="CM047736">
    <property type="protein sequence ID" value="KAJ0053544.1"/>
    <property type="molecule type" value="Genomic_DNA"/>
</dbReference>
<reference evidence="2" key="1">
    <citation type="journal article" date="2023" name="G3 (Bethesda)">
        <title>Genome assembly and association tests identify interacting loci associated with vigor, precocity, and sex in interspecific pistachio rootstocks.</title>
        <authorList>
            <person name="Palmer W."/>
            <person name="Jacygrad E."/>
            <person name="Sagayaradj S."/>
            <person name="Cavanaugh K."/>
            <person name="Han R."/>
            <person name="Bertier L."/>
            <person name="Beede B."/>
            <person name="Kafkas S."/>
            <person name="Golino D."/>
            <person name="Preece J."/>
            <person name="Michelmore R."/>
        </authorList>
    </citation>
    <scope>NUCLEOTIDE SEQUENCE [LARGE SCALE GENOMIC DNA]</scope>
</reference>
<protein>
    <submittedName>
        <fullName evidence="1">Uncharacterized protein</fullName>
    </submittedName>
</protein>
<dbReference type="Proteomes" id="UP001163603">
    <property type="component" value="Chromosome 1"/>
</dbReference>
<name>A0ACC0ZKK3_9ROSI</name>
<accession>A0ACC0ZKK3</accession>
<sequence>MILNLFFQGEVSPQ</sequence>
<gene>
    <name evidence="1" type="ORF">Pint_01166</name>
</gene>
<keyword evidence="2" id="KW-1185">Reference proteome</keyword>
<comment type="caution">
    <text evidence="1">The sequence shown here is derived from an EMBL/GenBank/DDBJ whole genome shotgun (WGS) entry which is preliminary data.</text>
</comment>
<evidence type="ECO:0000313" key="2">
    <source>
        <dbReference type="Proteomes" id="UP001163603"/>
    </source>
</evidence>
<organism evidence="1 2">
    <name type="scientific">Pistacia integerrima</name>
    <dbReference type="NCBI Taxonomy" id="434235"/>
    <lineage>
        <taxon>Eukaryota</taxon>
        <taxon>Viridiplantae</taxon>
        <taxon>Streptophyta</taxon>
        <taxon>Embryophyta</taxon>
        <taxon>Tracheophyta</taxon>
        <taxon>Spermatophyta</taxon>
        <taxon>Magnoliopsida</taxon>
        <taxon>eudicotyledons</taxon>
        <taxon>Gunneridae</taxon>
        <taxon>Pentapetalae</taxon>
        <taxon>rosids</taxon>
        <taxon>malvids</taxon>
        <taxon>Sapindales</taxon>
        <taxon>Anacardiaceae</taxon>
        <taxon>Pistacia</taxon>
    </lineage>
</organism>